<evidence type="ECO:0000313" key="2">
    <source>
        <dbReference type="EMBL" id="RCH53788.1"/>
    </source>
</evidence>
<proteinExistence type="predicted"/>
<evidence type="ECO:0000313" key="3">
    <source>
        <dbReference type="Proteomes" id="UP000253209"/>
    </source>
</evidence>
<dbReference type="SUPFAM" id="SSF56601">
    <property type="entry name" value="beta-lactamase/transpeptidase-like"/>
    <property type="match status" value="1"/>
</dbReference>
<comment type="caution">
    <text evidence="2">The sequence shown here is derived from an EMBL/GenBank/DDBJ whole genome shotgun (WGS) entry which is preliminary data.</text>
</comment>
<dbReference type="InterPro" id="IPR012338">
    <property type="entry name" value="Beta-lactam/transpept-like"/>
</dbReference>
<evidence type="ECO:0000259" key="1">
    <source>
        <dbReference type="Pfam" id="PF00144"/>
    </source>
</evidence>
<dbReference type="Pfam" id="PF00144">
    <property type="entry name" value="Beta-lactamase"/>
    <property type="match status" value="1"/>
</dbReference>
<sequence length="400" mass="44931">MKKLFISLVVVLLCFGCSKSRKNSTVNSEALQGVLNEKVASYKAKMQNKDIGIGLYIKSEMSDIYLSSGLPQGYKENIRFRGASTTKTFTAAAILRLHEQGKLNIDDKITANIHSANQPYLPNSADYNVPYKDEITIRQLLNHRAGVFDVTNTAIPDTVDAPYAGQNYTQYLKMVNGDAYTFNFTELIGVVAKHGLSYFKPGTAFHYSNTGYNMLGVIIERISGKPLHQYFEDEFLKPLNMQHTYFPHMGTDRELPQPSVTSWLKIESELIPLTLDNVTSAASEGNIVTTPKDLSTWAYNLYAAKKVLGEQTLQDMVTGLPTFEEHVSYGLGCELNPADIGYGHNGARPAYLTLMRYHPDTRRTYVVFTTFFNFDGFEQQARDMEEVIRRAINEVAKTQS</sequence>
<dbReference type="EMBL" id="QGDC01000010">
    <property type="protein sequence ID" value="RCH53788.1"/>
    <property type="molecule type" value="Genomic_DNA"/>
</dbReference>
<dbReference type="AlphaFoldDB" id="A0A367GLD7"/>
<dbReference type="OrthoDB" id="9793489at2"/>
<dbReference type="Gene3D" id="3.40.710.10">
    <property type="entry name" value="DD-peptidase/beta-lactamase superfamily"/>
    <property type="match status" value="1"/>
</dbReference>
<name>A0A367GLD7_9SPHI</name>
<reference evidence="2 3" key="1">
    <citation type="submission" date="2018-05" db="EMBL/GenBank/DDBJ databases">
        <title>Mucilaginibacter hurinus sp. nov., isolated from briquette warehouse soil.</title>
        <authorList>
            <person name="Choi L."/>
        </authorList>
    </citation>
    <scope>NUCLEOTIDE SEQUENCE [LARGE SCALE GENOMIC DNA]</scope>
    <source>
        <strain evidence="2 3">ZR32</strain>
    </source>
</reference>
<gene>
    <name evidence="2" type="ORF">DJ568_16255</name>
</gene>
<dbReference type="PANTHER" id="PTHR46825">
    <property type="entry name" value="D-ALANYL-D-ALANINE-CARBOXYPEPTIDASE/ENDOPEPTIDASE AMPH"/>
    <property type="match status" value="1"/>
</dbReference>
<keyword evidence="3" id="KW-1185">Reference proteome</keyword>
<organism evidence="2 3">
    <name type="scientific">Mucilaginibacter hurinus</name>
    <dbReference type="NCBI Taxonomy" id="2201324"/>
    <lineage>
        <taxon>Bacteria</taxon>
        <taxon>Pseudomonadati</taxon>
        <taxon>Bacteroidota</taxon>
        <taxon>Sphingobacteriia</taxon>
        <taxon>Sphingobacteriales</taxon>
        <taxon>Sphingobacteriaceae</taxon>
        <taxon>Mucilaginibacter</taxon>
    </lineage>
</organism>
<protein>
    <recommendedName>
        <fullName evidence="1">Beta-lactamase-related domain-containing protein</fullName>
    </recommendedName>
</protein>
<feature type="domain" description="Beta-lactamase-related" evidence="1">
    <location>
        <begin position="72"/>
        <end position="377"/>
    </location>
</feature>
<accession>A0A367GLD7</accession>
<dbReference type="RefSeq" id="WP_114006358.1">
    <property type="nucleotide sequence ID" value="NZ_QGDC01000010.1"/>
</dbReference>
<dbReference type="InterPro" id="IPR050491">
    <property type="entry name" value="AmpC-like"/>
</dbReference>
<dbReference type="Proteomes" id="UP000253209">
    <property type="component" value="Unassembled WGS sequence"/>
</dbReference>
<dbReference type="InterPro" id="IPR001466">
    <property type="entry name" value="Beta-lactam-related"/>
</dbReference>
<dbReference type="PANTHER" id="PTHR46825:SF9">
    <property type="entry name" value="BETA-LACTAMASE-RELATED DOMAIN-CONTAINING PROTEIN"/>
    <property type="match status" value="1"/>
</dbReference>